<feature type="transmembrane region" description="Helical" evidence="1">
    <location>
        <begin position="125"/>
        <end position="144"/>
    </location>
</feature>
<evidence type="ECO:0000313" key="2">
    <source>
        <dbReference type="EMBL" id="EGN57908.1"/>
    </source>
</evidence>
<reference evidence="3" key="1">
    <citation type="journal article" date="2011" name="Stand. Genomic Sci.">
        <title>Non-contiguous finished genome sequence of the opportunistic oral pathogen Prevotella multisaccharivorax type strain (PPPA20).</title>
        <authorList>
            <person name="Pati A."/>
            <person name="Gronow S."/>
            <person name="Lu M."/>
            <person name="Lapidus A."/>
            <person name="Nolan M."/>
            <person name="Lucas S."/>
            <person name="Hammon N."/>
            <person name="Deshpande S."/>
            <person name="Cheng J.F."/>
            <person name="Tapia R."/>
            <person name="Han C."/>
            <person name="Goodwin L."/>
            <person name="Pitluck S."/>
            <person name="Liolios K."/>
            <person name="Pagani I."/>
            <person name="Mavromatis K."/>
            <person name="Mikhailova N."/>
            <person name="Huntemann M."/>
            <person name="Chen A."/>
            <person name="Palaniappan K."/>
            <person name="Land M."/>
            <person name="Hauser L."/>
            <person name="Detter J.C."/>
            <person name="Brambilla E.M."/>
            <person name="Rohde M."/>
            <person name="Goker M."/>
            <person name="Woyke T."/>
            <person name="Bristow J."/>
            <person name="Eisen J.A."/>
            <person name="Markowitz V."/>
            <person name="Hugenholtz P."/>
            <person name="Kyrpides N.C."/>
            <person name="Klenk H.P."/>
            <person name="Ivanova N."/>
        </authorList>
    </citation>
    <scope>NUCLEOTIDE SEQUENCE [LARGE SCALE GENOMIC DNA]</scope>
    <source>
        <strain evidence="3">DSM 17128</strain>
    </source>
</reference>
<feature type="transmembrane region" description="Helical" evidence="1">
    <location>
        <begin position="12"/>
        <end position="36"/>
    </location>
</feature>
<sequence length="158" mass="18530">MKQHYLLPNRCAAIGWCIFIPMLILGILQLCGTSFIDDDSVSFRTLNIGIELFSANHIISWTRTGMLNEITICLLLVSLYMIAFASERQEDEYIEHLRLSSLVWALRVQTILVIISTWFVFGITYLVLMEVFMISTLIIFIVRFRYLLYRSRRHNNEE</sequence>
<feature type="transmembrane region" description="Helical" evidence="1">
    <location>
        <begin position="66"/>
        <end position="85"/>
    </location>
</feature>
<keyword evidence="3" id="KW-1185">Reference proteome</keyword>
<dbReference type="STRING" id="688246.Premu_2554"/>
<organism evidence="2 3">
    <name type="scientific">Hallella multisaccharivorax DSM 17128</name>
    <dbReference type="NCBI Taxonomy" id="688246"/>
    <lineage>
        <taxon>Bacteria</taxon>
        <taxon>Pseudomonadati</taxon>
        <taxon>Bacteroidota</taxon>
        <taxon>Bacteroidia</taxon>
        <taxon>Bacteroidales</taxon>
        <taxon>Prevotellaceae</taxon>
        <taxon>Hallella</taxon>
    </lineage>
</organism>
<keyword evidence="1" id="KW-1133">Transmembrane helix</keyword>
<protein>
    <submittedName>
        <fullName evidence="2">Uncharacterized protein</fullName>
    </submittedName>
</protein>
<evidence type="ECO:0000313" key="3">
    <source>
        <dbReference type="Proteomes" id="UP000002772"/>
    </source>
</evidence>
<name>F8NB00_9BACT</name>
<dbReference type="AlphaFoldDB" id="F8NB00"/>
<keyword evidence="1" id="KW-0812">Transmembrane</keyword>
<dbReference type="HOGENOM" id="CLU_140869_0_0_10"/>
<evidence type="ECO:0000256" key="1">
    <source>
        <dbReference type="SAM" id="Phobius"/>
    </source>
</evidence>
<keyword evidence="1" id="KW-0472">Membrane</keyword>
<proteinExistence type="predicted"/>
<dbReference type="Proteomes" id="UP000002772">
    <property type="component" value="Unassembled WGS sequence"/>
</dbReference>
<dbReference type="eggNOG" id="ENOG5032P5R">
    <property type="taxonomic scope" value="Bacteria"/>
</dbReference>
<dbReference type="EMBL" id="GL945017">
    <property type="protein sequence ID" value="EGN57908.1"/>
    <property type="molecule type" value="Genomic_DNA"/>
</dbReference>
<accession>F8NB00</accession>
<feature type="transmembrane region" description="Helical" evidence="1">
    <location>
        <begin position="97"/>
        <end position="119"/>
    </location>
</feature>
<gene>
    <name evidence="2" type="ORF">Premu_2554</name>
</gene>